<evidence type="ECO:0008006" key="4">
    <source>
        <dbReference type="Google" id="ProtNLM"/>
    </source>
</evidence>
<dbReference type="EMBL" id="BSUO01000001">
    <property type="protein sequence ID" value="GMA41587.1"/>
    <property type="molecule type" value="Genomic_DNA"/>
</dbReference>
<evidence type="ECO:0000313" key="3">
    <source>
        <dbReference type="Proteomes" id="UP001157126"/>
    </source>
</evidence>
<comment type="caution">
    <text evidence="2">The sequence shown here is derived from an EMBL/GenBank/DDBJ whole genome shotgun (WGS) entry which is preliminary data.</text>
</comment>
<sequence>MGERRIDVGAVMMHLALAIAVVGGALLMVRQTVPSLTAFAVAAGLFTLGRRTPPPVAPRREPSPGVQDLPLITRSSAAVVDVPEPHGRSDSGGSTESPQRAGDLIPRLPPPPAGRPVAPWAPPSRRITVSDEPRHAAAMARVRRRGPHLRAVLVSDLSSPHHPFAVAVHVDEEYVGDLTGDALLDYGERLAALAVRGIDISPQAVCLPHGLDIDLPEPEGLVPENDVPAGVVLPHGSPSAVEAVTPDAPAASDAVEASEAAGRVLARYVRPGRDVWLAVTLAAVRPPRRRDPVREIDVLLDGVVVGRVRHDEVEDFAPLLAFCKDRDLVPVVAAVLRGSSLHSRLTLSCIRAHDADEDWLRSLGR</sequence>
<name>A0ABQ6IXZ8_9MICO</name>
<protein>
    <recommendedName>
        <fullName evidence="4">Type VII secretion protein EccE</fullName>
    </recommendedName>
</protein>
<feature type="compositionally biased region" description="Pro residues" evidence="1">
    <location>
        <begin position="107"/>
        <end position="122"/>
    </location>
</feature>
<organism evidence="2 3">
    <name type="scientific">Mobilicoccus caccae</name>
    <dbReference type="NCBI Taxonomy" id="1859295"/>
    <lineage>
        <taxon>Bacteria</taxon>
        <taxon>Bacillati</taxon>
        <taxon>Actinomycetota</taxon>
        <taxon>Actinomycetes</taxon>
        <taxon>Micrococcales</taxon>
        <taxon>Dermatophilaceae</taxon>
        <taxon>Mobilicoccus</taxon>
    </lineage>
</organism>
<evidence type="ECO:0000313" key="2">
    <source>
        <dbReference type="EMBL" id="GMA41587.1"/>
    </source>
</evidence>
<gene>
    <name evidence="2" type="ORF">GCM10025883_36320</name>
</gene>
<reference evidence="3" key="1">
    <citation type="journal article" date="2019" name="Int. J. Syst. Evol. Microbiol.">
        <title>The Global Catalogue of Microorganisms (GCM) 10K type strain sequencing project: providing services to taxonomists for standard genome sequencing and annotation.</title>
        <authorList>
            <consortium name="The Broad Institute Genomics Platform"/>
            <consortium name="The Broad Institute Genome Sequencing Center for Infectious Disease"/>
            <person name="Wu L."/>
            <person name="Ma J."/>
        </authorList>
    </citation>
    <scope>NUCLEOTIDE SEQUENCE [LARGE SCALE GENOMIC DNA]</scope>
    <source>
        <strain evidence="3">NBRC 113072</strain>
    </source>
</reference>
<accession>A0ABQ6IXZ8</accession>
<proteinExistence type="predicted"/>
<dbReference type="RefSeq" id="WP_284305130.1">
    <property type="nucleotide sequence ID" value="NZ_BSUO01000001.1"/>
</dbReference>
<feature type="region of interest" description="Disordered" evidence="1">
    <location>
        <begin position="50"/>
        <end position="127"/>
    </location>
</feature>
<evidence type="ECO:0000256" key="1">
    <source>
        <dbReference type="SAM" id="MobiDB-lite"/>
    </source>
</evidence>
<dbReference type="Proteomes" id="UP001157126">
    <property type="component" value="Unassembled WGS sequence"/>
</dbReference>
<keyword evidence="3" id="KW-1185">Reference proteome</keyword>